<evidence type="ECO:0000256" key="5">
    <source>
        <dbReference type="HAMAP-Rule" id="MF_03132"/>
    </source>
</evidence>
<feature type="compositionally biased region" description="Gly residues" evidence="6">
    <location>
        <begin position="14"/>
        <end position="24"/>
    </location>
</feature>
<comment type="caution">
    <text evidence="7">The sequence shown here is derived from an EMBL/GenBank/DDBJ whole genome shotgun (WGS) entry which is preliminary data.</text>
</comment>
<dbReference type="SUPFAM" id="SSF55909">
    <property type="entry name" value="Pentein"/>
    <property type="match status" value="1"/>
</dbReference>
<dbReference type="Proteomes" id="UP000251960">
    <property type="component" value="Chromosome 8"/>
</dbReference>
<evidence type="ECO:0000313" key="7">
    <source>
        <dbReference type="EMBL" id="PWZ11518.1"/>
    </source>
</evidence>
<dbReference type="GO" id="GO:0043023">
    <property type="term" value="F:ribosomal large subunit binding"/>
    <property type="evidence" value="ECO:0007669"/>
    <property type="project" value="UniProtKB-UniRule"/>
</dbReference>
<evidence type="ECO:0000256" key="1">
    <source>
        <dbReference type="ARBA" id="ARBA00022490"/>
    </source>
</evidence>
<evidence type="ECO:0000256" key="2">
    <source>
        <dbReference type="ARBA" id="ARBA00022540"/>
    </source>
</evidence>
<evidence type="ECO:0000256" key="6">
    <source>
        <dbReference type="SAM" id="MobiDB-lite"/>
    </source>
</evidence>
<proteinExistence type="inferred from homology"/>
<feature type="compositionally biased region" description="Basic and acidic residues" evidence="6">
    <location>
        <begin position="42"/>
        <end position="66"/>
    </location>
</feature>
<comment type="similarity">
    <text evidence="5">Belongs to the eIF-6 family.</text>
</comment>
<dbReference type="Gene3D" id="3.75.10.10">
    <property type="entry name" value="L-arginine/glycine Amidinotransferase, Chain A"/>
    <property type="match status" value="1"/>
</dbReference>
<dbReference type="Pfam" id="PF01912">
    <property type="entry name" value="eIF-6"/>
    <property type="match status" value="1"/>
</dbReference>
<dbReference type="AlphaFoldDB" id="A0A3L6DSZ1"/>
<dbReference type="InterPro" id="IPR002769">
    <property type="entry name" value="eIF6"/>
</dbReference>
<feature type="region of interest" description="Disordered" evidence="6">
    <location>
        <begin position="1"/>
        <end position="78"/>
    </location>
</feature>
<keyword evidence="3 5" id="KW-0648">Protein biosynthesis</keyword>
<dbReference type="PANTHER" id="PTHR10784">
    <property type="entry name" value="TRANSLATION INITIATION FACTOR 6"/>
    <property type="match status" value="1"/>
</dbReference>
<accession>A0A3L6DSZ1</accession>
<keyword evidence="1 5" id="KW-0963">Cytoplasm</keyword>
<evidence type="ECO:0000256" key="3">
    <source>
        <dbReference type="ARBA" id="ARBA00022917"/>
    </source>
</evidence>
<dbReference type="NCBIfam" id="TIGR00323">
    <property type="entry name" value="eIF-6"/>
    <property type="match status" value="1"/>
</dbReference>
<keyword evidence="4 5" id="KW-0539">Nucleus</keyword>
<dbReference type="GO" id="GO:0003743">
    <property type="term" value="F:translation initiation factor activity"/>
    <property type="evidence" value="ECO:0007669"/>
    <property type="project" value="UniProtKB-UniRule"/>
</dbReference>
<dbReference type="GO" id="GO:0042273">
    <property type="term" value="P:ribosomal large subunit biogenesis"/>
    <property type="evidence" value="ECO:0007669"/>
    <property type="project" value="UniProtKB-UniRule"/>
</dbReference>
<dbReference type="GO" id="GO:0005730">
    <property type="term" value="C:nucleolus"/>
    <property type="evidence" value="ECO:0007669"/>
    <property type="project" value="UniProtKB-SubCell"/>
</dbReference>
<dbReference type="HAMAP" id="MF_00032">
    <property type="entry name" value="eIF_6"/>
    <property type="match status" value="1"/>
</dbReference>
<dbReference type="FunFam" id="3.75.10.10:FF:000001">
    <property type="entry name" value="Eukaryotic translation initiation factor 6"/>
    <property type="match status" value="1"/>
</dbReference>
<dbReference type="GO" id="GO:0042256">
    <property type="term" value="P:cytosolic ribosome assembly"/>
    <property type="evidence" value="ECO:0007669"/>
    <property type="project" value="UniProtKB-UniRule"/>
</dbReference>
<comment type="subunit">
    <text evidence="5">Monomer. Associates with the 60S ribosomal subunit.</text>
</comment>
<dbReference type="ExpressionAtlas" id="A0A3L6DSZ1">
    <property type="expression patterns" value="baseline and differential"/>
</dbReference>
<sequence>MSAAMAWYPLPQSGGTGTPSGGGELLDDQSGGWALWSFGSADDDHGAGVVRAETRGSSDERTEEGRPAPPPQQQATDDIFMSQFSDEEVRKMDDAPFEALGMFPDSMHQLLSYENMLSGGALLSCCSSEDLLLNATLGVDAMDTCGFPLFSHDLQSAAPDLTLTLTPEDQDGASFAATKRSRSSVADEGSLLFQELVLRELEDVVFQAGREFECQVRRCERNAAAFLCNCNCNRREVGVKFENSSEVGVKFENSSEVGVFARLTNAYCLVPAGASEGFYSAVECELAGAVPVVRTSVAGTRVVGRLCVGNKRGLLLPHTATDQEIQHLMNSLPDEVVVKCVDERLSALGNCIACNDHVALTHPDLDKETEEVISDVLGAEVFRQTIAGNILVGSYCAFTNKGGLVHPRTSVEDLDELSTLLQVPMVAGTVNRGSEVVSAGMAVNDWTAFCGADTTATEVSVIESVFRLRDPRPVALGSDVNDYTVQDFFTS</sequence>
<dbReference type="EMBL" id="NCVQ01000009">
    <property type="protein sequence ID" value="PWZ11518.1"/>
    <property type="molecule type" value="Genomic_DNA"/>
</dbReference>
<comment type="subcellular location">
    <subcellularLocation>
        <location evidence="5">Cytoplasm</location>
    </subcellularLocation>
    <subcellularLocation>
        <location evidence="5">Nucleus</location>
        <location evidence="5">Nucleolus</location>
    </subcellularLocation>
    <text evidence="5">Shuttles between cytoplasm and nucleus/nucleolus.</text>
</comment>
<name>A0A3L6DSZ1_MAIZE</name>
<gene>
    <name evidence="7" type="primary">EIF6-2_0</name>
    <name evidence="5" type="synonym">EIF6</name>
    <name evidence="7" type="ORF">Zm00014a_023635</name>
</gene>
<comment type="function">
    <text evidence="5">Binds to the 60S ribosomal subunit and prevents its association with the 40S ribosomal subunit to form the 80S initiation complex in the cytoplasm. May also be involved in ribosome biogenesis.</text>
</comment>
<dbReference type="GO" id="GO:0005737">
    <property type="term" value="C:cytoplasm"/>
    <property type="evidence" value="ECO:0007669"/>
    <property type="project" value="UniProtKB-SubCell"/>
</dbReference>
<organism evidence="7">
    <name type="scientific">Zea mays</name>
    <name type="common">Maize</name>
    <dbReference type="NCBI Taxonomy" id="4577"/>
    <lineage>
        <taxon>Eukaryota</taxon>
        <taxon>Viridiplantae</taxon>
        <taxon>Streptophyta</taxon>
        <taxon>Embryophyta</taxon>
        <taxon>Tracheophyta</taxon>
        <taxon>Spermatophyta</taxon>
        <taxon>Magnoliopsida</taxon>
        <taxon>Liliopsida</taxon>
        <taxon>Poales</taxon>
        <taxon>Poaceae</taxon>
        <taxon>PACMAD clade</taxon>
        <taxon>Panicoideae</taxon>
        <taxon>Andropogonodae</taxon>
        <taxon>Andropogoneae</taxon>
        <taxon>Tripsacinae</taxon>
        <taxon>Zea</taxon>
    </lineage>
</organism>
<dbReference type="CDD" id="cd00527">
    <property type="entry name" value="IF6"/>
    <property type="match status" value="1"/>
</dbReference>
<reference evidence="7" key="1">
    <citation type="journal article" date="2018" name="Nat. Genet.">
        <title>Extensive intraspecific gene order and gene structural variations between Mo17 and other maize genomes.</title>
        <authorList>
            <person name="Sun S."/>
            <person name="Zhou Y."/>
            <person name="Chen J."/>
            <person name="Shi J."/>
            <person name="Zhao H."/>
            <person name="Zhao H."/>
            <person name="Song W."/>
            <person name="Zhang M."/>
            <person name="Cui Y."/>
            <person name="Dong X."/>
            <person name="Liu H."/>
            <person name="Ma X."/>
            <person name="Jiao Y."/>
            <person name="Wang B."/>
            <person name="Wei X."/>
            <person name="Stein J.C."/>
            <person name="Glaubitz J.C."/>
            <person name="Lu F."/>
            <person name="Yu G."/>
            <person name="Liang C."/>
            <person name="Fengler K."/>
            <person name="Li B."/>
            <person name="Rafalski A."/>
            <person name="Schnable P.S."/>
            <person name="Ware D.H."/>
            <person name="Buckler E.S."/>
            <person name="Lai J."/>
        </authorList>
    </citation>
    <scope>NUCLEOTIDE SEQUENCE [LARGE SCALE GENOMIC DNA]</scope>
    <source>
        <tissue evidence="7">Seedling</tissue>
    </source>
</reference>
<protein>
    <recommendedName>
        <fullName evidence="5">Eukaryotic translation initiation factor 6</fullName>
        <shortName evidence="5">eIF-6</shortName>
    </recommendedName>
</protein>
<keyword evidence="5" id="KW-0690">Ribosome biogenesis</keyword>
<keyword evidence="2 5" id="KW-0396">Initiation factor</keyword>
<dbReference type="SMART" id="SM00654">
    <property type="entry name" value="eIF6"/>
    <property type="match status" value="1"/>
</dbReference>
<evidence type="ECO:0000256" key="4">
    <source>
        <dbReference type="ARBA" id="ARBA00023242"/>
    </source>
</evidence>